<organism evidence="2 3">
    <name type="scientific">Antiquaquibacter oligotrophicus</name>
    <dbReference type="NCBI Taxonomy" id="2880260"/>
    <lineage>
        <taxon>Bacteria</taxon>
        <taxon>Bacillati</taxon>
        <taxon>Actinomycetota</taxon>
        <taxon>Actinomycetes</taxon>
        <taxon>Micrococcales</taxon>
        <taxon>Microbacteriaceae</taxon>
        <taxon>Antiquaquibacter</taxon>
    </lineage>
</organism>
<evidence type="ECO:0000313" key="3">
    <source>
        <dbReference type="Proteomes" id="UP001160142"/>
    </source>
</evidence>
<dbReference type="Proteomes" id="UP001160142">
    <property type="component" value="Unassembled WGS sequence"/>
</dbReference>
<name>A0ABT6KQL8_9MICO</name>
<gene>
    <name evidence="2" type="ORF">M2152_002462</name>
</gene>
<keyword evidence="3" id="KW-1185">Reference proteome</keyword>
<sequence>MINPEQANRVLLSNPEFMQLRGRFNLIGVVRFFVYVAAVITALAAGFNQAYGVLVISLIASFVLVMVLNYNRSAILARQQGIALRLGVITEEDLRR</sequence>
<comment type="caution">
    <text evidence="2">The sequence shown here is derived from an EMBL/GenBank/DDBJ whole genome shotgun (WGS) entry which is preliminary data.</text>
</comment>
<accession>A0ABT6KQL8</accession>
<protein>
    <recommendedName>
        <fullName evidence="4">DUF202 domain-containing protein</fullName>
    </recommendedName>
</protein>
<dbReference type="EMBL" id="JARXVQ010000001">
    <property type="protein sequence ID" value="MDH6182280.1"/>
    <property type="molecule type" value="Genomic_DNA"/>
</dbReference>
<evidence type="ECO:0000256" key="1">
    <source>
        <dbReference type="SAM" id="Phobius"/>
    </source>
</evidence>
<evidence type="ECO:0008006" key="4">
    <source>
        <dbReference type="Google" id="ProtNLM"/>
    </source>
</evidence>
<evidence type="ECO:0000313" key="2">
    <source>
        <dbReference type="EMBL" id="MDH6182280.1"/>
    </source>
</evidence>
<feature type="transmembrane region" description="Helical" evidence="1">
    <location>
        <begin position="50"/>
        <end position="70"/>
    </location>
</feature>
<dbReference type="RefSeq" id="WP_322134564.1">
    <property type="nucleotide sequence ID" value="NZ_CP085036.1"/>
</dbReference>
<proteinExistence type="predicted"/>
<keyword evidence="1" id="KW-0472">Membrane</keyword>
<keyword evidence="1" id="KW-0812">Transmembrane</keyword>
<feature type="transmembrane region" description="Helical" evidence="1">
    <location>
        <begin position="24"/>
        <end position="44"/>
    </location>
</feature>
<keyword evidence="1" id="KW-1133">Transmembrane helix</keyword>
<reference evidence="2 3" key="1">
    <citation type="submission" date="2023-04" db="EMBL/GenBank/DDBJ databases">
        <title>Genome Encyclopedia of Bacteria and Archaea VI: Functional Genomics of Type Strains.</title>
        <authorList>
            <person name="Whitman W."/>
        </authorList>
    </citation>
    <scope>NUCLEOTIDE SEQUENCE [LARGE SCALE GENOMIC DNA]</scope>
    <source>
        <strain evidence="2 3">SG_E_30_P1</strain>
    </source>
</reference>